<comment type="caution">
    <text evidence="16">The sequence shown here is derived from an EMBL/GenBank/DDBJ whole genome shotgun (WGS) entry which is preliminary data.</text>
</comment>
<dbReference type="InterPro" id="IPR020568">
    <property type="entry name" value="Ribosomal_Su5_D2-typ_SF"/>
</dbReference>
<feature type="domain" description="GHMP kinase C-terminal" evidence="15">
    <location>
        <begin position="211"/>
        <end position="275"/>
    </location>
</feature>
<dbReference type="OrthoDB" id="9769912at2"/>
<dbReference type="InterPro" id="IPR036554">
    <property type="entry name" value="GHMP_kinase_C_sf"/>
</dbReference>
<evidence type="ECO:0000256" key="2">
    <source>
        <dbReference type="ARBA" id="ARBA00007370"/>
    </source>
</evidence>
<proteinExistence type="inferred from homology"/>
<dbReference type="GO" id="GO:0009088">
    <property type="term" value="P:threonine biosynthetic process"/>
    <property type="evidence" value="ECO:0007669"/>
    <property type="project" value="UniProtKB-UniRule"/>
</dbReference>
<dbReference type="HAMAP" id="MF_00384">
    <property type="entry name" value="Homoser_kinase"/>
    <property type="match status" value="1"/>
</dbReference>
<dbReference type="UniPathway" id="UPA00050">
    <property type="reaction ID" value="UER00064"/>
</dbReference>
<dbReference type="GO" id="GO:0004413">
    <property type="term" value="F:homoserine kinase activity"/>
    <property type="evidence" value="ECO:0007669"/>
    <property type="project" value="UniProtKB-UniRule"/>
</dbReference>
<feature type="domain" description="GHMP kinase N-terminal" evidence="14">
    <location>
        <begin position="64"/>
        <end position="148"/>
    </location>
</feature>
<dbReference type="Pfam" id="PF00288">
    <property type="entry name" value="GHMP_kinases_N"/>
    <property type="match status" value="1"/>
</dbReference>
<dbReference type="PANTHER" id="PTHR20861:SF1">
    <property type="entry name" value="HOMOSERINE KINASE"/>
    <property type="match status" value="1"/>
</dbReference>
<name>A0A2I1I6Z8_9ACTO</name>
<dbReference type="Pfam" id="PF08544">
    <property type="entry name" value="GHMP_kinases_C"/>
    <property type="match status" value="1"/>
</dbReference>
<evidence type="ECO:0000256" key="12">
    <source>
        <dbReference type="ARBA" id="ARBA00049954"/>
    </source>
</evidence>
<evidence type="ECO:0000256" key="10">
    <source>
        <dbReference type="ARBA" id="ARBA00022840"/>
    </source>
</evidence>
<keyword evidence="8 13" id="KW-0547">Nucleotide-binding</keyword>
<dbReference type="PIRSF" id="PIRSF000676">
    <property type="entry name" value="Homoser_kin"/>
    <property type="match status" value="1"/>
</dbReference>
<dbReference type="AlphaFoldDB" id="A0A2I1I6Z8"/>
<evidence type="ECO:0000256" key="7">
    <source>
        <dbReference type="ARBA" id="ARBA00022697"/>
    </source>
</evidence>
<dbReference type="Gene3D" id="3.30.70.890">
    <property type="entry name" value="GHMP kinase, C-terminal domain"/>
    <property type="match status" value="1"/>
</dbReference>
<organism evidence="16 17">
    <name type="scientific">Schaalia turicensis</name>
    <dbReference type="NCBI Taxonomy" id="131111"/>
    <lineage>
        <taxon>Bacteria</taxon>
        <taxon>Bacillati</taxon>
        <taxon>Actinomycetota</taxon>
        <taxon>Actinomycetes</taxon>
        <taxon>Actinomycetales</taxon>
        <taxon>Actinomycetaceae</taxon>
        <taxon>Schaalia</taxon>
    </lineage>
</organism>
<dbReference type="Gene3D" id="3.30.230.10">
    <property type="match status" value="1"/>
</dbReference>
<gene>
    <name evidence="13" type="primary">thrB</name>
    <name evidence="16" type="ORF">CYJ25_01315</name>
</gene>
<keyword evidence="9 13" id="KW-0418">Kinase</keyword>
<dbReference type="InterPro" id="IPR000870">
    <property type="entry name" value="Homoserine_kinase"/>
</dbReference>
<evidence type="ECO:0000256" key="8">
    <source>
        <dbReference type="ARBA" id="ARBA00022741"/>
    </source>
</evidence>
<feature type="binding site" evidence="13">
    <location>
        <begin position="93"/>
        <end position="103"/>
    </location>
    <ligand>
        <name>ATP</name>
        <dbReference type="ChEBI" id="CHEBI:30616"/>
    </ligand>
</feature>
<comment type="subcellular location">
    <subcellularLocation>
        <location evidence="13">Cytoplasm</location>
    </subcellularLocation>
</comment>
<dbReference type="PANTHER" id="PTHR20861">
    <property type="entry name" value="HOMOSERINE/4-DIPHOSPHOCYTIDYL-2-C-METHYL-D-ERYTHRITOL KINASE"/>
    <property type="match status" value="1"/>
</dbReference>
<evidence type="ECO:0000259" key="14">
    <source>
        <dbReference type="Pfam" id="PF00288"/>
    </source>
</evidence>
<dbReference type="InterPro" id="IPR013750">
    <property type="entry name" value="GHMP_kinase_C_dom"/>
</dbReference>
<evidence type="ECO:0000313" key="16">
    <source>
        <dbReference type="EMBL" id="PKY66906.1"/>
    </source>
</evidence>
<evidence type="ECO:0000256" key="11">
    <source>
        <dbReference type="ARBA" id="ARBA00049375"/>
    </source>
</evidence>
<dbReference type="SUPFAM" id="SSF55060">
    <property type="entry name" value="GHMP Kinase, C-terminal domain"/>
    <property type="match status" value="1"/>
</dbReference>
<dbReference type="RefSeq" id="WP_101627410.1">
    <property type="nucleotide sequence ID" value="NZ_PKKJ01000001.1"/>
</dbReference>
<sequence length="314" mass="32751">MRVTEEFVAVRVPATSANLGPGFDSMGLALNLWDEVAVHATSGVHTSVTVEGEGAGNVATGEDNLVVQAMRLALDRAGAPQVGVKMRCTNHIPHSRGMGSSASAIVAGILLARALIGREDVLTDEEVLMIGTELEGHPDNVAPAIAGGATIAWVDNGRPAAVSLSVPTAIAPVVFIPDFELATEKARSALPQVVTHTDARFNVARAALLSALLSGQARSVGQASFHDLLMDATADVLHQEYRREAMEPSLALVDWLRNAGIAATVSGAGPTVLAMETVPDEICQDARSAGWKVMTLDVPSKGAAITRGRLAKLY</sequence>
<keyword evidence="13" id="KW-0963">Cytoplasm</keyword>
<evidence type="ECO:0000259" key="15">
    <source>
        <dbReference type="Pfam" id="PF08544"/>
    </source>
</evidence>
<dbReference type="InterPro" id="IPR014721">
    <property type="entry name" value="Ribsml_uS5_D2-typ_fold_subgr"/>
</dbReference>
<dbReference type="GO" id="GO:0005524">
    <property type="term" value="F:ATP binding"/>
    <property type="evidence" value="ECO:0007669"/>
    <property type="project" value="UniProtKB-UniRule"/>
</dbReference>
<evidence type="ECO:0000256" key="6">
    <source>
        <dbReference type="ARBA" id="ARBA00022679"/>
    </source>
</evidence>
<comment type="similarity">
    <text evidence="2 13">Belongs to the GHMP kinase family. Homoserine kinase subfamily.</text>
</comment>
<reference evidence="16 17" key="1">
    <citation type="submission" date="2017-12" db="EMBL/GenBank/DDBJ databases">
        <title>Phylogenetic diversity of female urinary microbiome.</title>
        <authorList>
            <person name="Thomas-White K."/>
            <person name="Wolfe A.J."/>
        </authorList>
    </citation>
    <scope>NUCLEOTIDE SEQUENCE [LARGE SCALE GENOMIC DNA]</scope>
    <source>
        <strain evidence="16 17">UMB0250</strain>
    </source>
</reference>
<dbReference type="SUPFAM" id="SSF54211">
    <property type="entry name" value="Ribosomal protein S5 domain 2-like"/>
    <property type="match status" value="1"/>
</dbReference>
<keyword evidence="7 13" id="KW-0791">Threonine biosynthesis</keyword>
<dbReference type="InterPro" id="IPR006203">
    <property type="entry name" value="GHMP_knse_ATP-bd_CS"/>
</dbReference>
<dbReference type="NCBIfam" id="TIGR00191">
    <property type="entry name" value="thrB"/>
    <property type="match status" value="1"/>
</dbReference>
<dbReference type="PROSITE" id="PS00627">
    <property type="entry name" value="GHMP_KINASES_ATP"/>
    <property type="match status" value="1"/>
</dbReference>
<dbReference type="InterPro" id="IPR006204">
    <property type="entry name" value="GHMP_kinase_N_dom"/>
</dbReference>
<evidence type="ECO:0000256" key="5">
    <source>
        <dbReference type="ARBA" id="ARBA00022605"/>
    </source>
</evidence>
<keyword evidence="5 13" id="KW-0028">Amino-acid biosynthesis</keyword>
<comment type="pathway">
    <text evidence="1 13">Amino-acid biosynthesis; L-threonine biosynthesis; L-threonine from L-aspartate: step 4/5.</text>
</comment>
<keyword evidence="10 13" id="KW-0067">ATP-binding</keyword>
<evidence type="ECO:0000256" key="1">
    <source>
        <dbReference type="ARBA" id="ARBA00005015"/>
    </source>
</evidence>
<protein>
    <recommendedName>
        <fullName evidence="4 13">Homoserine kinase</fullName>
        <shortName evidence="13">HK</shortName>
        <shortName evidence="13">HSK</shortName>
        <ecNumber evidence="3 13">2.7.1.39</ecNumber>
    </recommendedName>
</protein>
<dbReference type="PRINTS" id="PR00958">
    <property type="entry name" value="HOMSERKINASE"/>
</dbReference>
<evidence type="ECO:0000256" key="4">
    <source>
        <dbReference type="ARBA" id="ARBA00017858"/>
    </source>
</evidence>
<dbReference type="Proteomes" id="UP000234545">
    <property type="component" value="Unassembled WGS sequence"/>
</dbReference>
<dbReference type="EMBL" id="PKKJ01000001">
    <property type="protein sequence ID" value="PKY66906.1"/>
    <property type="molecule type" value="Genomic_DNA"/>
</dbReference>
<dbReference type="GO" id="GO:0005737">
    <property type="term" value="C:cytoplasm"/>
    <property type="evidence" value="ECO:0007669"/>
    <property type="project" value="UniProtKB-SubCell"/>
</dbReference>
<evidence type="ECO:0000256" key="13">
    <source>
        <dbReference type="HAMAP-Rule" id="MF_00384"/>
    </source>
</evidence>
<evidence type="ECO:0000313" key="17">
    <source>
        <dbReference type="Proteomes" id="UP000234545"/>
    </source>
</evidence>
<evidence type="ECO:0000256" key="9">
    <source>
        <dbReference type="ARBA" id="ARBA00022777"/>
    </source>
</evidence>
<accession>A0A2I1I6Z8</accession>
<dbReference type="EC" id="2.7.1.39" evidence="3 13"/>
<evidence type="ECO:0000256" key="3">
    <source>
        <dbReference type="ARBA" id="ARBA00012078"/>
    </source>
</evidence>
<keyword evidence="6 13" id="KW-0808">Transferase</keyword>
<comment type="function">
    <text evidence="12 13">Catalyzes the ATP-dependent phosphorylation of L-homoserine to L-homoserine phosphate.</text>
</comment>
<comment type="catalytic activity">
    <reaction evidence="11 13">
        <text>L-homoserine + ATP = O-phospho-L-homoserine + ADP + H(+)</text>
        <dbReference type="Rhea" id="RHEA:13985"/>
        <dbReference type="ChEBI" id="CHEBI:15378"/>
        <dbReference type="ChEBI" id="CHEBI:30616"/>
        <dbReference type="ChEBI" id="CHEBI:57476"/>
        <dbReference type="ChEBI" id="CHEBI:57590"/>
        <dbReference type="ChEBI" id="CHEBI:456216"/>
        <dbReference type="EC" id="2.7.1.39"/>
    </reaction>
</comment>